<dbReference type="Gene3D" id="3.30.565.10">
    <property type="entry name" value="Histidine kinase-like ATPase, C-terminal domain"/>
    <property type="match status" value="1"/>
</dbReference>
<comment type="catalytic activity">
    <reaction evidence="1">
        <text>ATP + protein L-histidine = ADP + protein N-phospho-L-histidine.</text>
        <dbReference type="EC" id="2.7.13.3"/>
    </reaction>
</comment>
<evidence type="ECO:0000256" key="5">
    <source>
        <dbReference type="ARBA" id="ARBA00022679"/>
    </source>
</evidence>
<evidence type="ECO:0000256" key="9">
    <source>
        <dbReference type="ARBA" id="ARBA00022840"/>
    </source>
</evidence>
<dbReference type="InterPro" id="IPR003661">
    <property type="entry name" value="HisK_dim/P_dom"/>
</dbReference>
<evidence type="ECO:0000256" key="12">
    <source>
        <dbReference type="ARBA" id="ARBA00023136"/>
    </source>
</evidence>
<dbReference type="EC" id="2.7.13.3" evidence="3"/>
<evidence type="ECO:0000256" key="1">
    <source>
        <dbReference type="ARBA" id="ARBA00000085"/>
    </source>
</evidence>
<dbReference type="GO" id="GO:0030295">
    <property type="term" value="F:protein kinase activator activity"/>
    <property type="evidence" value="ECO:0007669"/>
    <property type="project" value="TreeGrafter"/>
</dbReference>
<evidence type="ECO:0000256" key="6">
    <source>
        <dbReference type="ARBA" id="ARBA00022692"/>
    </source>
</evidence>
<organism evidence="15 16">
    <name type="scientific">Photobacterium frigidiphilum</name>
    <dbReference type="NCBI Taxonomy" id="264736"/>
    <lineage>
        <taxon>Bacteria</taxon>
        <taxon>Pseudomonadati</taxon>
        <taxon>Pseudomonadota</taxon>
        <taxon>Gammaproteobacteria</taxon>
        <taxon>Vibrionales</taxon>
        <taxon>Vibrionaceae</taxon>
        <taxon>Photobacterium</taxon>
    </lineage>
</organism>
<feature type="domain" description="PAS" evidence="14">
    <location>
        <begin position="14"/>
        <end position="50"/>
    </location>
</feature>
<dbReference type="Pfam" id="PF02518">
    <property type="entry name" value="HATPase_c"/>
    <property type="match status" value="1"/>
</dbReference>
<dbReference type="PRINTS" id="PR00344">
    <property type="entry name" value="BCTRLSENSOR"/>
</dbReference>
<dbReference type="GO" id="GO:0000155">
    <property type="term" value="F:phosphorelay sensor kinase activity"/>
    <property type="evidence" value="ECO:0007669"/>
    <property type="project" value="InterPro"/>
</dbReference>
<dbReference type="GO" id="GO:0007234">
    <property type="term" value="P:osmosensory signaling via phosphorelay pathway"/>
    <property type="evidence" value="ECO:0007669"/>
    <property type="project" value="TreeGrafter"/>
</dbReference>
<comment type="caution">
    <text evidence="15">The sequence shown here is derived from an EMBL/GenBank/DDBJ whole genome shotgun (WGS) entry which is preliminary data.</text>
</comment>
<keyword evidence="9" id="KW-0067">ATP-binding</keyword>
<dbReference type="CDD" id="cd00082">
    <property type="entry name" value="HisKA"/>
    <property type="match status" value="1"/>
</dbReference>
<dbReference type="GO" id="GO:0016020">
    <property type="term" value="C:membrane"/>
    <property type="evidence" value="ECO:0007669"/>
    <property type="project" value="UniProtKB-SubCell"/>
</dbReference>
<evidence type="ECO:0000259" key="14">
    <source>
        <dbReference type="PROSITE" id="PS50112"/>
    </source>
</evidence>
<accession>A0A2T3JRL3</accession>
<dbReference type="SUPFAM" id="SSF55874">
    <property type="entry name" value="ATPase domain of HSP90 chaperone/DNA topoisomerase II/histidine kinase"/>
    <property type="match status" value="1"/>
</dbReference>
<evidence type="ECO:0000259" key="13">
    <source>
        <dbReference type="PROSITE" id="PS50109"/>
    </source>
</evidence>
<evidence type="ECO:0000256" key="10">
    <source>
        <dbReference type="ARBA" id="ARBA00022989"/>
    </source>
</evidence>
<dbReference type="PANTHER" id="PTHR42878:SF7">
    <property type="entry name" value="SENSOR HISTIDINE KINASE GLRK"/>
    <property type="match status" value="1"/>
</dbReference>
<protein>
    <recommendedName>
        <fullName evidence="3">histidine kinase</fullName>
        <ecNumber evidence="3">2.7.13.3</ecNumber>
    </recommendedName>
</protein>
<keyword evidence="5" id="KW-0808">Transferase</keyword>
<evidence type="ECO:0000256" key="2">
    <source>
        <dbReference type="ARBA" id="ARBA00004141"/>
    </source>
</evidence>
<keyword evidence="16" id="KW-1185">Reference proteome</keyword>
<dbReference type="RefSeq" id="WP_107241129.1">
    <property type="nucleotide sequence ID" value="NZ_PYMJ01000001.1"/>
</dbReference>
<dbReference type="SMART" id="SM00091">
    <property type="entry name" value="PAS"/>
    <property type="match status" value="1"/>
</dbReference>
<keyword evidence="11" id="KW-0902">Two-component regulatory system</keyword>
<dbReference type="SMART" id="SM00387">
    <property type="entry name" value="HATPase_c"/>
    <property type="match status" value="1"/>
</dbReference>
<keyword evidence="6" id="KW-0812">Transmembrane</keyword>
<dbReference type="InterPro" id="IPR003594">
    <property type="entry name" value="HATPase_dom"/>
</dbReference>
<gene>
    <name evidence="15" type="ORF">C9J12_01765</name>
</gene>
<keyword evidence="7" id="KW-0547">Nucleotide-binding</keyword>
<keyword evidence="8 15" id="KW-0418">Kinase</keyword>
<comment type="subcellular location">
    <subcellularLocation>
        <location evidence="2">Membrane</location>
        <topology evidence="2">Multi-pass membrane protein</topology>
    </subcellularLocation>
</comment>
<keyword evidence="12" id="KW-0472">Membrane</keyword>
<dbReference type="InterPro" id="IPR004358">
    <property type="entry name" value="Sig_transdc_His_kin-like_C"/>
</dbReference>
<dbReference type="Proteomes" id="UP000240987">
    <property type="component" value="Unassembled WGS sequence"/>
</dbReference>
<dbReference type="SUPFAM" id="SSF47384">
    <property type="entry name" value="Homodimeric domain of signal transducing histidine kinase"/>
    <property type="match status" value="1"/>
</dbReference>
<dbReference type="Pfam" id="PF13188">
    <property type="entry name" value="PAS_8"/>
    <property type="match status" value="1"/>
</dbReference>
<evidence type="ECO:0000256" key="4">
    <source>
        <dbReference type="ARBA" id="ARBA00022553"/>
    </source>
</evidence>
<dbReference type="SMART" id="SM00388">
    <property type="entry name" value="HisKA"/>
    <property type="match status" value="1"/>
</dbReference>
<dbReference type="InterPro" id="IPR036097">
    <property type="entry name" value="HisK_dim/P_sf"/>
</dbReference>
<keyword evidence="4" id="KW-0597">Phosphoprotein</keyword>
<sequence>MDEIESPLGTLSQQVSRYKQVLEVMPSGVILLDPMGCVCEANPEAHRLLGAPLEGERWFAVIQRAFAPQDDDGHEVSLRSGRKVKLAISASDAGQLIFITDMTETRLLQSRISEMQRLSSLGKMVASLAHQVRTPLSSAMLYAANLSSPNLPPQTRDRFQTKLVDRLHDLEKQVNDMLLFAKGGDNKVISRFSIESLLNELESMVEAQVLTNKVDFSIDCDDESVMILGNENALASALSNLITNAIQMSEYVETSCKIAITCEVQGDNIRLSVFDNGPGIAPDMQAKILEPFYTTRQQGTGLGLAVVQMVANAHDGKLSLISELGQGACFSITMPLAQEQMPLAQDQMPLATEASTEAVKLASQ</sequence>
<dbReference type="InterPro" id="IPR005467">
    <property type="entry name" value="His_kinase_dom"/>
</dbReference>
<evidence type="ECO:0000256" key="11">
    <source>
        <dbReference type="ARBA" id="ARBA00023012"/>
    </source>
</evidence>
<evidence type="ECO:0000256" key="8">
    <source>
        <dbReference type="ARBA" id="ARBA00022777"/>
    </source>
</evidence>
<evidence type="ECO:0000313" key="16">
    <source>
        <dbReference type="Proteomes" id="UP000240987"/>
    </source>
</evidence>
<dbReference type="EMBL" id="PYMJ01000001">
    <property type="protein sequence ID" value="PSU51695.1"/>
    <property type="molecule type" value="Genomic_DNA"/>
</dbReference>
<dbReference type="Pfam" id="PF00512">
    <property type="entry name" value="HisKA"/>
    <property type="match status" value="1"/>
</dbReference>
<keyword evidence="10" id="KW-1133">Transmembrane helix</keyword>
<dbReference type="InterPro" id="IPR050351">
    <property type="entry name" value="BphY/WalK/GraS-like"/>
</dbReference>
<dbReference type="InterPro" id="IPR000014">
    <property type="entry name" value="PAS"/>
</dbReference>
<dbReference type="InterPro" id="IPR036890">
    <property type="entry name" value="HATPase_C_sf"/>
</dbReference>
<dbReference type="AlphaFoldDB" id="A0A2T3JRL3"/>
<evidence type="ECO:0000256" key="3">
    <source>
        <dbReference type="ARBA" id="ARBA00012438"/>
    </source>
</evidence>
<dbReference type="CDD" id="cd00075">
    <property type="entry name" value="HATPase"/>
    <property type="match status" value="1"/>
</dbReference>
<dbReference type="PROSITE" id="PS50112">
    <property type="entry name" value="PAS"/>
    <property type="match status" value="1"/>
</dbReference>
<dbReference type="PROSITE" id="PS50109">
    <property type="entry name" value="HIS_KIN"/>
    <property type="match status" value="1"/>
</dbReference>
<evidence type="ECO:0000313" key="15">
    <source>
        <dbReference type="EMBL" id="PSU51695.1"/>
    </source>
</evidence>
<feature type="domain" description="Histidine kinase" evidence="13">
    <location>
        <begin position="127"/>
        <end position="338"/>
    </location>
</feature>
<dbReference type="PANTHER" id="PTHR42878">
    <property type="entry name" value="TWO-COMPONENT HISTIDINE KINASE"/>
    <property type="match status" value="1"/>
</dbReference>
<dbReference type="InterPro" id="IPR035965">
    <property type="entry name" value="PAS-like_dom_sf"/>
</dbReference>
<reference evidence="15 16" key="1">
    <citation type="submission" date="2018-01" db="EMBL/GenBank/DDBJ databases">
        <title>Whole genome sequencing of Histamine producing bacteria.</title>
        <authorList>
            <person name="Butler K."/>
        </authorList>
    </citation>
    <scope>NUCLEOTIDE SEQUENCE [LARGE SCALE GENOMIC DNA]</scope>
    <source>
        <strain evidence="15 16">JCM 12947</strain>
    </source>
</reference>
<dbReference type="Gene3D" id="1.10.287.130">
    <property type="match status" value="1"/>
</dbReference>
<dbReference type="GO" id="GO:0000156">
    <property type="term" value="F:phosphorelay response regulator activity"/>
    <property type="evidence" value="ECO:0007669"/>
    <property type="project" value="TreeGrafter"/>
</dbReference>
<evidence type="ECO:0000256" key="7">
    <source>
        <dbReference type="ARBA" id="ARBA00022741"/>
    </source>
</evidence>
<proteinExistence type="predicted"/>
<dbReference type="SUPFAM" id="SSF55785">
    <property type="entry name" value="PYP-like sensor domain (PAS domain)"/>
    <property type="match status" value="1"/>
</dbReference>
<dbReference type="Gene3D" id="3.30.450.20">
    <property type="entry name" value="PAS domain"/>
    <property type="match status" value="1"/>
</dbReference>
<dbReference type="GO" id="GO:0005524">
    <property type="term" value="F:ATP binding"/>
    <property type="evidence" value="ECO:0007669"/>
    <property type="project" value="UniProtKB-KW"/>
</dbReference>
<name>A0A2T3JRL3_9GAMM</name>
<dbReference type="OrthoDB" id="9776727at2"/>